<organism evidence="1 2">
    <name type="scientific">Actinoplanes hulinensis</name>
    <dbReference type="NCBI Taxonomy" id="1144547"/>
    <lineage>
        <taxon>Bacteria</taxon>
        <taxon>Bacillati</taxon>
        <taxon>Actinomycetota</taxon>
        <taxon>Actinomycetes</taxon>
        <taxon>Micromonosporales</taxon>
        <taxon>Micromonosporaceae</taxon>
        <taxon>Actinoplanes</taxon>
    </lineage>
</organism>
<sequence>MAARLTRAKKKITAARIPFRVPGEADWPQILTLYDDLSGVWPSPVVALNRAVAEVHGPEPALAEVEWLELGGRLAGYRHLSAVQADLPRRLGRNAEAAHAYRRALDLTGNETERAYFTERLAEATTVNPRGRSTRG</sequence>
<evidence type="ECO:0000313" key="2">
    <source>
        <dbReference type="Proteomes" id="UP001519863"/>
    </source>
</evidence>
<dbReference type="Proteomes" id="UP001519863">
    <property type="component" value="Unassembled WGS sequence"/>
</dbReference>
<proteinExistence type="predicted"/>
<dbReference type="PANTHER" id="PTHR47756:SF2">
    <property type="entry name" value="BLL6612 PROTEIN"/>
    <property type="match status" value="1"/>
</dbReference>
<gene>
    <name evidence="1" type="ORF">KZ829_24980</name>
</gene>
<accession>A0ABS7B7V7</accession>
<evidence type="ECO:0000313" key="1">
    <source>
        <dbReference type="EMBL" id="MBW6437002.1"/>
    </source>
</evidence>
<reference evidence="1 2" key="1">
    <citation type="journal article" date="2013" name="Antonie Van Leeuwenhoek">
        <title>Actinoplanes hulinensis sp. nov., a novel actinomycete isolated from soybean root (Glycine max (L.) Merr).</title>
        <authorList>
            <person name="Shen Y."/>
            <person name="Liu C."/>
            <person name="Wang X."/>
            <person name="Zhao J."/>
            <person name="Jia F."/>
            <person name="Zhang Y."/>
            <person name="Wang L."/>
            <person name="Yang D."/>
            <person name="Xiang W."/>
        </authorList>
    </citation>
    <scope>NUCLEOTIDE SEQUENCE [LARGE SCALE GENOMIC DNA]</scope>
    <source>
        <strain evidence="1 2">NEAU-M9</strain>
    </source>
</reference>
<dbReference type="PANTHER" id="PTHR47756">
    <property type="entry name" value="BLL6612 PROTEIN-RELATED"/>
    <property type="match status" value="1"/>
</dbReference>
<comment type="caution">
    <text evidence="1">The sequence shown here is derived from an EMBL/GenBank/DDBJ whole genome shotgun (WGS) entry which is preliminary data.</text>
</comment>
<name>A0ABS7B7V7_9ACTN</name>
<dbReference type="EMBL" id="JAHXZI010000013">
    <property type="protein sequence ID" value="MBW6437002.1"/>
    <property type="molecule type" value="Genomic_DNA"/>
</dbReference>
<keyword evidence="2" id="KW-1185">Reference proteome</keyword>
<dbReference type="RefSeq" id="WP_220146342.1">
    <property type="nucleotide sequence ID" value="NZ_JAHXZI010000013.1"/>
</dbReference>
<protein>
    <submittedName>
        <fullName evidence="1">Uncharacterized protein</fullName>
    </submittedName>
</protein>